<comment type="subcellular location">
    <subcellularLocation>
        <location evidence="1">Secreted</location>
    </subcellularLocation>
</comment>
<dbReference type="Pfam" id="PF01060">
    <property type="entry name" value="TTR-52"/>
    <property type="match status" value="1"/>
</dbReference>
<accession>A0AA36D019</accession>
<feature type="chain" id="PRO_5041312608" description="Transthyretin-like family protein" evidence="5">
    <location>
        <begin position="19"/>
        <end position="145"/>
    </location>
</feature>
<gene>
    <name evidence="6" type="ORF">MSPICULIGERA_LOCUS16781</name>
</gene>
<evidence type="ECO:0008006" key="8">
    <source>
        <dbReference type="Google" id="ProtNLM"/>
    </source>
</evidence>
<feature type="signal peptide" evidence="5">
    <location>
        <begin position="1"/>
        <end position="18"/>
    </location>
</feature>
<protein>
    <recommendedName>
        <fullName evidence="8">Transthyretin-like family protein</fullName>
    </recommendedName>
</protein>
<dbReference type="InterPro" id="IPR001534">
    <property type="entry name" value="Transthyretin-like"/>
</dbReference>
<evidence type="ECO:0000256" key="3">
    <source>
        <dbReference type="ARBA" id="ARBA00022525"/>
    </source>
</evidence>
<dbReference type="GO" id="GO:0009986">
    <property type="term" value="C:cell surface"/>
    <property type="evidence" value="ECO:0007669"/>
    <property type="project" value="InterPro"/>
</dbReference>
<proteinExistence type="inferred from homology"/>
<dbReference type="EMBL" id="CATQJA010002654">
    <property type="protein sequence ID" value="CAJ0578533.1"/>
    <property type="molecule type" value="Genomic_DNA"/>
</dbReference>
<dbReference type="Proteomes" id="UP001177023">
    <property type="component" value="Unassembled WGS sequence"/>
</dbReference>
<feature type="non-terminal residue" evidence="6">
    <location>
        <position position="145"/>
    </location>
</feature>
<evidence type="ECO:0000313" key="6">
    <source>
        <dbReference type="EMBL" id="CAJ0578533.1"/>
    </source>
</evidence>
<comment type="caution">
    <text evidence="6">The sequence shown here is derived from an EMBL/GenBank/DDBJ whole genome shotgun (WGS) entry which is preliminary data.</text>
</comment>
<evidence type="ECO:0000256" key="2">
    <source>
        <dbReference type="ARBA" id="ARBA00010112"/>
    </source>
</evidence>
<keyword evidence="7" id="KW-1185">Reference proteome</keyword>
<evidence type="ECO:0000256" key="1">
    <source>
        <dbReference type="ARBA" id="ARBA00004613"/>
    </source>
</evidence>
<dbReference type="AlphaFoldDB" id="A0AA36D019"/>
<evidence type="ECO:0000256" key="4">
    <source>
        <dbReference type="ARBA" id="ARBA00022729"/>
    </source>
</evidence>
<dbReference type="InterPro" id="IPR038479">
    <property type="entry name" value="Transthyretin-like_sf"/>
</dbReference>
<evidence type="ECO:0000256" key="5">
    <source>
        <dbReference type="SAM" id="SignalP"/>
    </source>
</evidence>
<keyword evidence="3" id="KW-0964">Secreted</keyword>
<comment type="similarity">
    <text evidence="2">Belongs to the nematode transthyretin-like family.</text>
</comment>
<evidence type="ECO:0000313" key="7">
    <source>
        <dbReference type="Proteomes" id="UP001177023"/>
    </source>
</evidence>
<organism evidence="6 7">
    <name type="scientific">Mesorhabditis spiculigera</name>
    <dbReference type="NCBI Taxonomy" id="96644"/>
    <lineage>
        <taxon>Eukaryota</taxon>
        <taxon>Metazoa</taxon>
        <taxon>Ecdysozoa</taxon>
        <taxon>Nematoda</taxon>
        <taxon>Chromadorea</taxon>
        <taxon>Rhabditida</taxon>
        <taxon>Rhabditina</taxon>
        <taxon>Rhabditomorpha</taxon>
        <taxon>Rhabditoidea</taxon>
        <taxon>Rhabditidae</taxon>
        <taxon>Mesorhabditinae</taxon>
        <taxon>Mesorhabditis</taxon>
    </lineage>
</organism>
<dbReference type="Gene3D" id="2.60.40.3330">
    <property type="match status" value="1"/>
</dbReference>
<name>A0AA36D019_9BILA</name>
<sequence length="145" mass="16074">MHAVSIVALFAVLGSSTALFGIGSKQSVAVRGRLTCQGQPASNVYVKMYDDDVLWDSKMGETHSDTNGFFQMTGTGREISDIDPKVNFYHDCQNGDFRCPRKFSVKIPDQFISKGSTATNIYDFGQLELSGKMPGESHDCIHRRR</sequence>
<dbReference type="PANTHER" id="PTHR21700">
    <property type="entry name" value="TRANSTHYRETIN-LIKE FAMILY PROTEIN-RELATED"/>
    <property type="match status" value="1"/>
</dbReference>
<reference evidence="6" key="1">
    <citation type="submission" date="2023-06" db="EMBL/GenBank/DDBJ databases">
        <authorList>
            <person name="Delattre M."/>
        </authorList>
    </citation>
    <scope>NUCLEOTIDE SEQUENCE</scope>
    <source>
        <strain evidence="6">AF72</strain>
    </source>
</reference>
<dbReference type="GO" id="GO:0005576">
    <property type="term" value="C:extracellular region"/>
    <property type="evidence" value="ECO:0007669"/>
    <property type="project" value="UniProtKB-SubCell"/>
</dbReference>
<keyword evidence="4 5" id="KW-0732">Signal</keyword>